<dbReference type="EMBL" id="CP136924">
    <property type="protein sequence ID" value="WXA01623.1"/>
    <property type="molecule type" value="Genomic_DNA"/>
</dbReference>
<dbReference type="Proteomes" id="UP001368318">
    <property type="component" value="Chromosome"/>
</dbReference>
<keyword evidence="4" id="KW-1185">Reference proteome</keyword>
<accession>A0AAU6NVK7</accession>
<evidence type="ECO:0000313" key="4">
    <source>
        <dbReference type="Proteomes" id="UP001368318"/>
    </source>
</evidence>
<sequence>MPRTRIVIFFSIIFMMFLVAPTVISVIEDTYDLTIFYSVNEEENKEQNEVQKNLEVKYLENLGFASVFWDNDENDSFSYYLKNYTPLVLECVSPPPEQNIL</sequence>
<dbReference type="AlphaFoldDB" id="A0AAU6NVK7"/>
<evidence type="ECO:0000313" key="3">
    <source>
        <dbReference type="EMBL" id="WXA13217.1"/>
    </source>
</evidence>
<organism evidence="2 4">
    <name type="scientific">Mangrovimonas cancribranchiae</name>
    <dbReference type="NCBI Taxonomy" id="3080055"/>
    <lineage>
        <taxon>Bacteria</taxon>
        <taxon>Pseudomonadati</taxon>
        <taxon>Bacteroidota</taxon>
        <taxon>Flavobacteriia</taxon>
        <taxon>Flavobacteriales</taxon>
        <taxon>Flavobacteriaceae</taxon>
        <taxon>Mangrovimonas</taxon>
    </lineage>
</organism>
<keyword evidence="1" id="KW-0812">Transmembrane</keyword>
<protein>
    <submittedName>
        <fullName evidence="2">Uncharacterized protein</fullName>
    </submittedName>
</protein>
<feature type="transmembrane region" description="Helical" evidence="1">
    <location>
        <begin position="6"/>
        <end position="27"/>
    </location>
</feature>
<gene>
    <name evidence="3" type="ORF">R3L15_13975</name>
    <name evidence="2" type="ORF">R3L16_07615</name>
</gene>
<proteinExistence type="predicted"/>
<evidence type="ECO:0000256" key="1">
    <source>
        <dbReference type="SAM" id="Phobius"/>
    </source>
</evidence>
<dbReference type="KEGG" id="mcaa:R3L15_13975"/>
<keyword evidence="1" id="KW-0472">Membrane</keyword>
<evidence type="ECO:0000313" key="2">
    <source>
        <dbReference type="EMBL" id="WXA01623.1"/>
    </source>
</evidence>
<name>A0AAU6NVK7_9FLAO</name>
<dbReference type="RefSeq" id="WP_338732398.1">
    <property type="nucleotide sequence ID" value="NZ_CP136924.1"/>
</dbReference>
<reference evidence="2 4" key="1">
    <citation type="submission" date="2023-10" db="EMBL/GenBank/DDBJ databases">
        <title>Culture-based analysis of two novel bacteria associated with mangrove crab gills.</title>
        <authorList>
            <person name="Yang X."/>
            <person name="Garuglieri E."/>
            <person name="Van Goethem M.W."/>
            <person name="Fusi M."/>
            <person name="Marasco R."/>
            <person name="Daffonchio D.G."/>
        </authorList>
    </citation>
    <scope>NUCLEOTIDE SEQUENCE [LARGE SCALE GENOMIC DNA]</scope>
    <source>
        <strain evidence="3">UG2-1</strain>
        <strain evidence="2">UG2-2</strain>
        <strain evidence="4">UG2_2</strain>
    </source>
</reference>
<dbReference type="EMBL" id="CP136925">
    <property type="protein sequence ID" value="WXA13217.1"/>
    <property type="molecule type" value="Genomic_DNA"/>
</dbReference>
<keyword evidence="1" id="KW-1133">Transmembrane helix</keyword>